<proteinExistence type="predicted"/>
<evidence type="ECO:0000313" key="1">
    <source>
        <dbReference type="EMBL" id="MFD0897278.1"/>
    </source>
</evidence>
<dbReference type="RefSeq" id="WP_223877042.1">
    <property type="nucleotide sequence ID" value="NZ_BJDN01000016.1"/>
</dbReference>
<reference evidence="2" key="1">
    <citation type="journal article" date="2019" name="Int. J. Syst. Evol. Microbiol.">
        <title>The Global Catalogue of Microorganisms (GCM) 10K type strain sequencing project: providing services to taxonomists for standard genome sequencing and annotation.</title>
        <authorList>
            <consortium name="The Broad Institute Genomics Platform"/>
            <consortium name="The Broad Institute Genome Sequencing Center for Infectious Disease"/>
            <person name="Wu L."/>
            <person name="Ma J."/>
        </authorList>
    </citation>
    <scope>NUCLEOTIDE SEQUENCE [LARGE SCALE GENOMIC DNA]</scope>
    <source>
        <strain evidence="2">CCM 8925</strain>
    </source>
</reference>
<dbReference type="Proteomes" id="UP001597104">
    <property type="component" value="Unassembled WGS sequence"/>
</dbReference>
<dbReference type="InterPro" id="IPR006728">
    <property type="entry name" value="YezG-like"/>
</dbReference>
<comment type="caution">
    <text evidence="1">The sequence shown here is derived from an EMBL/GenBank/DDBJ whole genome shotgun (WGS) entry which is preliminary data.</text>
</comment>
<accession>A0ABW3EAC5</accession>
<gene>
    <name evidence="1" type="ORF">ACFQZ7_05940</name>
</gene>
<evidence type="ECO:0000313" key="2">
    <source>
        <dbReference type="Proteomes" id="UP001597104"/>
    </source>
</evidence>
<keyword evidence="2" id="KW-1185">Reference proteome</keyword>
<protein>
    <submittedName>
        <fullName evidence="1">Immunity protein YezG family protein</fullName>
    </submittedName>
</protein>
<dbReference type="InterPro" id="IPR036170">
    <property type="entry name" value="YezG-like_sf"/>
</dbReference>
<dbReference type="Gene3D" id="3.30.500.20">
    <property type="entry name" value="BH3703-like domains"/>
    <property type="match status" value="1"/>
</dbReference>
<dbReference type="EMBL" id="JBHTIO010000030">
    <property type="protein sequence ID" value="MFD0897278.1"/>
    <property type="molecule type" value="Genomic_DNA"/>
</dbReference>
<dbReference type="SUPFAM" id="SSF160424">
    <property type="entry name" value="BH3703-like"/>
    <property type="match status" value="1"/>
</dbReference>
<name>A0ABW3EAC5_9LACO</name>
<dbReference type="Pfam" id="PF04634">
    <property type="entry name" value="YezG-like"/>
    <property type="match status" value="1"/>
</dbReference>
<organism evidence="1 2">
    <name type="scientific">Loigolactobacillus binensis</name>
    <dbReference type="NCBI Taxonomy" id="2559922"/>
    <lineage>
        <taxon>Bacteria</taxon>
        <taxon>Bacillati</taxon>
        <taxon>Bacillota</taxon>
        <taxon>Bacilli</taxon>
        <taxon>Lactobacillales</taxon>
        <taxon>Lactobacillaceae</taxon>
        <taxon>Loigolactobacillus</taxon>
    </lineage>
</organism>
<sequence length="105" mass="12686">MYEVNQSEFNDEVHLLIKKVSQMREAFIEYVQEPFSNLIMQLTSAGKLHIKLRYTDWTKTDFLDDEIADYFVYKYISKDIPQHVSLDTMKKMETYDDKLNEKYEL</sequence>